<protein>
    <submittedName>
        <fullName evidence="2">Uncharacterized protein</fullName>
    </submittedName>
</protein>
<accession>U4L4K0</accession>
<evidence type="ECO:0000313" key="2">
    <source>
        <dbReference type="EMBL" id="CCX11992.1"/>
    </source>
</evidence>
<reference evidence="2 3" key="1">
    <citation type="journal article" date="2013" name="PLoS Genet.">
        <title>The genome and development-dependent transcriptomes of Pyronema confluens: a window into fungal evolution.</title>
        <authorList>
            <person name="Traeger S."/>
            <person name="Altegoer F."/>
            <person name="Freitag M."/>
            <person name="Gabaldon T."/>
            <person name="Kempken F."/>
            <person name="Kumar A."/>
            <person name="Marcet-Houben M."/>
            <person name="Poggeler S."/>
            <person name="Stajich J.E."/>
            <person name="Nowrousian M."/>
        </authorList>
    </citation>
    <scope>NUCLEOTIDE SEQUENCE [LARGE SCALE GENOMIC DNA]</scope>
    <source>
        <strain evidence="3">CBS 100304</strain>
        <tissue evidence="2">Vegetative mycelium</tissue>
    </source>
</reference>
<proteinExistence type="predicted"/>
<keyword evidence="3" id="KW-1185">Reference proteome</keyword>
<dbReference type="EMBL" id="HF935661">
    <property type="protein sequence ID" value="CCX11992.1"/>
    <property type="molecule type" value="Genomic_DNA"/>
</dbReference>
<dbReference type="Proteomes" id="UP000018144">
    <property type="component" value="Unassembled WGS sequence"/>
</dbReference>
<gene>
    <name evidence="2" type="ORF">PCON_11586</name>
</gene>
<name>U4L4K0_PYROM</name>
<organism evidence="2 3">
    <name type="scientific">Pyronema omphalodes (strain CBS 100304)</name>
    <name type="common">Pyronema confluens</name>
    <dbReference type="NCBI Taxonomy" id="1076935"/>
    <lineage>
        <taxon>Eukaryota</taxon>
        <taxon>Fungi</taxon>
        <taxon>Dikarya</taxon>
        <taxon>Ascomycota</taxon>
        <taxon>Pezizomycotina</taxon>
        <taxon>Pezizomycetes</taxon>
        <taxon>Pezizales</taxon>
        <taxon>Pyronemataceae</taxon>
        <taxon>Pyronema</taxon>
    </lineage>
</organism>
<evidence type="ECO:0000256" key="1">
    <source>
        <dbReference type="SAM" id="MobiDB-lite"/>
    </source>
</evidence>
<feature type="region of interest" description="Disordered" evidence="1">
    <location>
        <begin position="1"/>
        <end position="38"/>
    </location>
</feature>
<sequence length="38" mass="3954">MHKLKSGVAPDSHLSNDPTLAGSIDPEVKSRGSPQLLA</sequence>
<dbReference type="AlphaFoldDB" id="U4L4K0"/>
<evidence type="ECO:0000313" key="3">
    <source>
        <dbReference type="Proteomes" id="UP000018144"/>
    </source>
</evidence>